<gene>
    <name evidence="1" type="ORF">H6G95_38290</name>
</gene>
<protein>
    <submittedName>
        <fullName evidence="1">Uncharacterized protein</fullName>
    </submittedName>
</protein>
<accession>A0ABR8F8T2</accession>
<dbReference type="RefSeq" id="WP_190902110.1">
    <property type="nucleotide sequence ID" value="NZ_JACJTE010000179.1"/>
</dbReference>
<reference evidence="1 2" key="1">
    <citation type="journal article" date="2020" name="ISME J.">
        <title>Comparative genomics reveals insights into cyanobacterial evolution and habitat adaptation.</title>
        <authorList>
            <person name="Chen M.Y."/>
            <person name="Teng W.K."/>
            <person name="Zhao L."/>
            <person name="Hu C.X."/>
            <person name="Zhou Y.K."/>
            <person name="Han B.P."/>
            <person name="Song L.R."/>
            <person name="Shu W.S."/>
        </authorList>
    </citation>
    <scope>NUCLEOTIDE SEQUENCE [LARGE SCALE GENOMIC DNA]</scope>
    <source>
        <strain evidence="1 2">FACHB-391</strain>
    </source>
</reference>
<dbReference type="EMBL" id="JACJTE010000179">
    <property type="protein sequence ID" value="MBD2566280.1"/>
    <property type="molecule type" value="Genomic_DNA"/>
</dbReference>
<dbReference type="Proteomes" id="UP000604661">
    <property type="component" value="Unassembled WGS sequence"/>
</dbReference>
<keyword evidence="2" id="KW-1185">Reference proteome</keyword>
<name>A0ABR8F8T2_NOSLI</name>
<organism evidence="1 2">
    <name type="scientific">Nostoc linckia FACHB-391</name>
    <dbReference type="NCBI Taxonomy" id="2692906"/>
    <lineage>
        <taxon>Bacteria</taxon>
        <taxon>Bacillati</taxon>
        <taxon>Cyanobacteriota</taxon>
        <taxon>Cyanophyceae</taxon>
        <taxon>Nostocales</taxon>
        <taxon>Nostocaceae</taxon>
        <taxon>Nostoc</taxon>
    </lineage>
</organism>
<sequence length="94" mass="10843">MTITIVHPSIENLQQFSDSFDIEKLLQSEGVLPWLLANGWNYGDESCLIANIIDESTSLDEVWESDEFDFNALPDESKEKLNQIMREKLYSQTD</sequence>
<evidence type="ECO:0000313" key="1">
    <source>
        <dbReference type="EMBL" id="MBD2566280.1"/>
    </source>
</evidence>
<comment type="caution">
    <text evidence="1">The sequence shown here is derived from an EMBL/GenBank/DDBJ whole genome shotgun (WGS) entry which is preliminary data.</text>
</comment>
<proteinExistence type="predicted"/>
<evidence type="ECO:0000313" key="2">
    <source>
        <dbReference type="Proteomes" id="UP000604661"/>
    </source>
</evidence>